<dbReference type="InterPro" id="IPR018113">
    <property type="entry name" value="PTrfase_EIIB_Cys"/>
</dbReference>
<feature type="transmembrane region" description="Helical" evidence="15">
    <location>
        <begin position="221"/>
        <end position="242"/>
    </location>
</feature>
<dbReference type="InterPro" id="IPR001127">
    <property type="entry name" value="PTS_EIIA_1_perm"/>
</dbReference>
<keyword evidence="2" id="KW-0813">Transport</keyword>
<keyword evidence="7 15" id="KW-0812">Transmembrane</keyword>
<reference evidence="19 20" key="1">
    <citation type="journal article" date="2015" name="Genome Announc.">
        <title>Expanding the biotechnology potential of lactobacilli through comparative genomics of 213 strains and associated genera.</title>
        <authorList>
            <person name="Sun Z."/>
            <person name="Harris H.M."/>
            <person name="McCann A."/>
            <person name="Guo C."/>
            <person name="Argimon S."/>
            <person name="Zhang W."/>
            <person name="Yang X."/>
            <person name="Jeffery I.B."/>
            <person name="Cooney J.C."/>
            <person name="Kagawa T.F."/>
            <person name="Liu W."/>
            <person name="Song Y."/>
            <person name="Salvetti E."/>
            <person name="Wrobel A."/>
            <person name="Rasinkangas P."/>
            <person name="Parkhill J."/>
            <person name="Rea M.C."/>
            <person name="O'Sullivan O."/>
            <person name="Ritari J."/>
            <person name="Douillard F.P."/>
            <person name="Paul Ross R."/>
            <person name="Yang R."/>
            <person name="Briner A.E."/>
            <person name="Felis G.E."/>
            <person name="de Vos W.M."/>
            <person name="Barrangou R."/>
            <person name="Klaenhammer T.R."/>
            <person name="Caufield P.W."/>
            <person name="Cui Y."/>
            <person name="Zhang H."/>
            <person name="O'Toole P.W."/>
        </authorList>
    </citation>
    <scope>NUCLEOTIDE SEQUENCE [LARGE SCALE GENOMIC DNA]</scope>
    <source>
        <strain evidence="19 20">DSM 20509</strain>
    </source>
</reference>
<evidence type="ECO:0000256" key="14">
    <source>
        <dbReference type="PROSITE-ProRule" id="PRU00421"/>
    </source>
</evidence>
<feature type="domain" description="PTS EIIA type-1" evidence="16">
    <location>
        <begin position="521"/>
        <end position="625"/>
    </location>
</feature>
<dbReference type="Pfam" id="PF00367">
    <property type="entry name" value="PTS_EIIB"/>
    <property type="match status" value="1"/>
</dbReference>
<dbReference type="GO" id="GO:0005886">
    <property type="term" value="C:plasma membrane"/>
    <property type="evidence" value="ECO:0007669"/>
    <property type="project" value="UniProtKB-SubCell"/>
</dbReference>
<feature type="transmembrane region" description="Helical" evidence="15">
    <location>
        <begin position="437"/>
        <end position="458"/>
    </location>
</feature>
<dbReference type="Gene3D" id="2.70.70.10">
    <property type="entry name" value="Glucose Permease (Domain IIA)"/>
    <property type="match status" value="1"/>
</dbReference>
<dbReference type="PROSITE" id="PS51093">
    <property type="entry name" value="PTS_EIIA_TYPE_1"/>
    <property type="match status" value="1"/>
</dbReference>
<keyword evidence="20" id="KW-1185">Reference proteome</keyword>
<keyword evidence="10 15" id="KW-0472">Membrane</keyword>
<evidence type="ECO:0000256" key="1">
    <source>
        <dbReference type="ARBA" id="ARBA00004651"/>
    </source>
</evidence>
<dbReference type="PANTHER" id="PTHR30175">
    <property type="entry name" value="PHOSPHOTRANSFERASE SYSTEM TRANSPORT PROTEIN"/>
    <property type="match status" value="1"/>
</dbReference>
<dbReference type="InterPro" id="IPR001996">
    <property type="entry name" value="PTS_IIB_1"/>
</dbReference>
<keyword evidence="8" id="KW-0418">Kinase</keyword>
<evidence type="ECO:0000256" key="10">
    <source>
        <dbReference type="ARBA" id="ARBA00023136"/>
    </source>
</evidence>
<evidence type="ECO:0000259" key="16">
    <source>
        <dbReference type="PROSITE" id="PS51093"/>
    </source>
</evidence>
<dbReference type="PROSITE" id="PS00371">
    <property type="entry name" value="PTS_EIIA_TYPE_1_HIS"/>
    <property type="match status" value="1"/>
</dbReference>
<feature type="transmembrane region" description="Helical" evidence="15">
    <location>
        <begin position="295"/>
        <end position="317"/>
    </location>
</feature>
<evidence type="ECO:0000256" key="13">
    <source>
        <dbReference type="ARBA" id="ARBA00048931"/>
    </source>
</evidence>
<evidence type="ECO:0000256" key="11">
    <source>
        <dbReference type="ARBA" id="ARBA00044053"/>
    </source>
</evidence>
<dbReference type="Pfam" id="PF00358">
    <property type="entry name" value="PTS_EIIA_1"/>
    <property type="match status" value="1"/>
</dbReference>
<dbReference type="NCBIfam" id="TIGR00826">
    <property type="entry name" value="EIIB_glc"/>
    <property type="match status" value="1"/>
</dbReference>
<accession>A0A0R2AC39</accession>
<evidence type="ECO:0000256" key="6">
    <source>
        <dbReference type="ARBA" id="ARBA00022683"/>
    </source>
</evidence>
<evidence type="ECO:0000256" key="3">
    <source>
        <dbReference type="ARBA" id="ARBA00022475"/>
    </source>
</evidence>
<gene>
    <name evidence="19" type="ORF">FC14_GL000006</name>
</gene>
<evidence type="ECO:0000256" key="2">
    <source>
        <dbReference type="ARBA" id="ARBA00022448"/>
    </source>
</evidence>
<dbReference type="NCBIfam" id="TIGR01996">
    <property type="entry name" value="PTS-II-BC-sucr"/>
    <property type="match status" value="1"/>
</dbReference>
<protein>
    <recommendedName>
        <fullName evidence="11">protein-N(pi)-phosphohistidine--sucrose phosphotransferase</fullName>
        <ecNumber evidence="11">2.7.1.211</ecNumber>
    </recommendedName>
</protein>
<dbReference type="Pfam" id="PF02378">
    <property type="entry name" value="PTS_EIIC"/>
    <property type="match status" value="1"/>
</dbReference>
<dbReference type="GO" id="GO:0009401">
    <property type="term" value="P:phosphoenolpyruvate-dependent sugar phosphotransferase system"/>
    <property type="evidence" value="ECO:0007669"/>
    <property type="project" value="UniProtKB-KW"/>
</dbReference>
<feature type="transmembrane region" description="Helical" evidence="15">
    <location>
        <begin position="398"/>
        <end position="431"/>
    </location>
</feature>
<dbReference type="CDD" id="cd00212">
    <property type="entry name" value="PTS_IIB_glc"/>
    <property type="match status" value="1"/>
</dbReference>
<evidence type="ECO:0000313" key="19">
    <source>
        <dbReference type="EMBL" id="KRM64162.1"/>
    </source>
</evidence>
<comment type="catalytic activity">
    <reaction evidence="13">
        <text>N(pros)-phospho-L-histidyl-[protein](out) + sucrose = sucrose 6(G)-phosphate(in) + L-histidyl-[protein]</text>
        <dbReference type="Rhea" id="RHEA:49236"/>
        <dbReference type="Rhea" id="RHEA-COMP:9745"/>
        <dbReference type="Rhea" id="RHEA-COMP:9746"/>
        <dbReference type="ChEBI" id="CHEBI:17992"/>
        <dbReference type="ChEBI" id="CHEBI:29979"/>
        <dbReference type="ChEBI" id="CHEBI:64837"/>
        <dbReference type="ChEBI" id="CHEBI:91002"/>
        <dbReference type="EC" id="2.7.1.211"/>
    </reaction>
</comment>
<dbReference type="EC" id="2.7.1.211" evidence="11"/>
<dbReference type="PROSITE" id="PS51098">
    <property type="entry name" value="PTS_EIIB_TYPE_1"/>
    <property type="match status" value="1"/>
</dbReference>
<comment type="function">
    <text evidence="12">The phosphoenolpyruvate-dependent sugar phosphotransferase system (sugar PTS), a major carbohydrate active transport system, catalyzes the phosphorylation of incoming sugar substrates concomitantly with their translocation across the cell membrane. This system is involved in sucrose transport.</text>
</comment>
<dbReference type="PATRIC" id="fig|1423718.3.peg.6"/>
<dbReference type="GO" id="GO:0008982">
    <property type="term" value="F:protein-N(PI)-phosphohistidine-sugar phosphotransferase activity"/>
    <property type="evidence" value="ECO:0007669"/>
    <property type="project" value="InterPro"/>
</dbReference>
<dbReference type="NCBIfam" id="TIGR00830">
    <property type="entry name" value="PTBA"/>
    <property type="match status" value="1"/>
</dbReference>
<keyword evidence="4" id="KW-0762">Sugar transport</keyword>
<feature type="transmembrane region" description="Helical" evidence="15">
    <location>
        <begin position="254"/>
        <end position="275"/>
    </location>
</feature>
<evidence type="ECO:0000259" key="18">
    <source>
        <dbReference type="PROSITE" id="PS51103"/>
    </source>
</evidence>
<dbReference type="InterPro" id="IPR050558">
    <property type="entry name" value="PTS_Sugar-Specific_Components"/>
</dbReference>
<evidence type="ECO:0000256" key="7">
    <source>
        <dbReference type="ARBA" id="ARBA00022692"/>
    </source>
</evidence>
<sequence length="652" mass="69069">MAMDYKKVASQVIEAVGRDNMVAAAHCATRLRLVLKDDQKIDQAALDNNADVKGTFKTNGQYQIIIGPGDVNFVYDELIKQTGLSEASTEDLKQIAAGNQKFNPVMAFIKLLSDIFVPIIPALVAGGLLMALNNFLTSAGLFGPKALVETYPAIKGLSSMIQVMSAAPFIFMPVLVGISAAKRFGANQFLGAAVGMIMTTPGLIEGKYWNIFGLHVSQTNYYYQVIPVLAAVYILSVLEKWLHKKLPDAVDFTFTPLISLMVTGFLTFVIVGPVMRGLSDAITNGIVWLYDTLGFVGTGVFGLLYSPIVLTGLHQAFPAIETQLITAFTQKHTGYGDFIFVVASMANVAQGAACFAVFMLTKNKKMKGLSSSATVSALLGITEPALFGVNLKLRFPFFCALIGSGIASAIAGLTHVIAVSLGSAAFLGFLSINAKSIPLYVMCELISFAVAFALTFFYGKTHADLVNPEVAATAASAAQASATSSQVEAASEMVADVADVDNENIAAPVDGQVKDLGDVNDQVFSTKLMGDGAAIVPSDGTVYSPVDGQVTVAYETKHAYGLKSKDGAEVLIHIGIDTVNLKGEGFESFVKQGQTVKAGDKLGTVDLAKVKAEGYDTTVMVVVTNTNNYASVNRLNVTDVKHGDNVVAVTTK</sequence>
<evidence type="ECO:0000256" key="12">
    <source>
        <dbReference type="ARBA" id="ARBA00045139"/>
    </source>
</evidence>
<dbReference type="SUPFAM" id="SSF51261">
    <property type="entry name" value="Duplicated hybrid motif"/>
    <property type="match status" value="1"/>
</dbReference>
<dbReference type="Gene3D" id="3.30.1360.60">
    <property type="entry name" value="Glucose permease domain IIB"/>
    <property type="match status" value="1"/>
</dbReference>
<evidence type="ECO:0000256" key="5">
    <source>
        <dbReference type="ARBA" id="ARBA00022679"/>
    </source>
</evidence>
<dbReference type="Proteomes" id="UP000051008">
    <property type="component" value="Unassembled WGS sequence"/>
</dbReference>
<dbReference type="EMBL" id="AYYP01000040">
    <property type="protein sequence ID" value="KRM64162.1"/>
    <property type="molecule type" value="Genomic_DNA"/>
</dbReference>
<dbReference type="InterPro" id="IPR011055">
    <property type="entry name" value="Dup_hybrid_motif"/>
</dbReference>
<feature type="domain" description="PTS EIIC type-1" evidence="18">
    <location>
        <begin position="123"/>
        <end position="472"/>
    </location>
</feature>
<name>A0A0R2AC39_9LACO</name>
<keyword evidence="3" id="KW-1003">Cell membrane</keyword>
<keyword evidence="5" id="KW-0808">Transferase</keyword>
<dbReference type="InterPro" id="IPR036878">
    <property type="entry name" value="Glu_permease_IIB"/>
</dbReference>
<dbReference type="SUPFAM" id="SSF55604">
    <property type="entry name" value="Glucose permease domain IIB"/>
    <property type="match status" value="1"/>
</dbReference>
<evidence type="ECO:0000256" key="8">
    <source>
        <dbReference type="ARBA" id="ARBA00022777"/>
    </source>
</evidence>
<dbReference type="InterPro" id="IPR013013">
    <property type="entry name" value="PTS_EIIC_1"/>
</dbReference>
<evidence type="ECO:0000259" key="17">
    <source>
        <dbReference type="PROSITE" id="PS51098"/>
    </source>
</evidence>
<dbReference type="PROSITE" id="PS51103">
    <property type="entry name" value="PTS_EIIC_TYPE_1"/>
    <property type="match status" value="1"/>
</dbReference>
<dbReference type="GO" id="GO:0015771">
    <property type="term" value="P:trehalose transport"/>
    <property type="evidence" value="ECO:0007669"/>
    <property type="project" value="TreeGrafter"/>
</dbReference>
<feature type="domain" description="PTS EIIB type-1" evidence="17">
    <location>
        <begin position="5"/>
        <end position="88"/>
    </location>
</feature>
<feature type="transmembrane region" description="Helical" evidence="15">
    <location>
        <begin position="115"/>
        <end position="136"/>
    </location>
</feature>
<comment type="caution">
    <text evidence="19">The sequence shown here is derived from an EMBL/GenBank/DDBJ whole genome shotgun (WGS) entry which is preliminary data.</text>
</comment>
<evidence type="ECO:0000256" key="15">
    <source>
        <dbReference type="SAM" id="Phobius"/>
    </source>
</evidence>
<keyword evidence="9 15" id="KW-1133">Transmembrane helix</keyword>
<dbReference type="InterPro" id="IPR010973">
    <property type="entry name" value="PTS_IIBC_sucr"/>
</dbReference>
<dbReference type="GO" id="GO:0090589">
    <property type="term" value="F:protein-phosphocysteine-trehalose phosphotransferase system transporter activity"/>
    <property type="evidence" value="ECO:0007669"/>
    <property type="project" value="TreeGrafter"/>
</dbReference>
<organism evidence="19 20">
    <name type="scientific">Ligilactobacillus agilis DSM 20509</name>
    <dbReference type="NCBI Taxonomy" id="1423718"/>
    <lineage>
        <taxon>Bacteria</taxon>
        <taxon>Bacillati</taxon>
        <taxon>Bacillota</taxon>
        <taxon>Bacilli</taxon>
        <taxon>Lactobacillales</taxon>
        <taxon>Lactobacillaceae</taxon>
        <taxon>Ligilactobacillus</taxon>
    </lineage>
</organism>
<comment type="subcellular location">
    <subcellularLocation>
        <location evidence="1">Cell membrane</location>
        <topology evidence="1">Multi-pass membrane protein</topology>
    </subcellularLocation>
</comment>
<evidence type="ECO:0000256" key="9">
    <source>
        <dbReference type="ARBA" id="ARBA00022989"/>
    </source>
</evidence>
<feature type="transmembrane region" description="Helical" evidence="15">
    <location>
        <begin position="338"/>
        <end position="360"/>
    </location>
</feature>
<evidence type="ECO:0000256" key="4">
    <source>
        <dbReference type="ARBA" id="ARBA00022597"/>
    </source>
</evidence>
<proteinExistence type="predicted"/>
<dbReference type="AlphaFoldDB" id="A0A0R2AC39"/>
<dbReference type="PANTHER" id="PTHR30175:SF4">
    <property type="entry name" value="PTS SYSTEM TREHALOSE-SPECIFIC EIIBC COMPONENT"/>
    <property type="match status" value="1"/>
</dbReference>
<evidence type="ECO:0000313" key="20">
    <source>
        <dbReference type="Proteomes" id="UP000051008"/>
    </source>
</evidence>
<dbReference type="PROSITE" id="PS01035">
    <property type="entry name" value="PTS_EIIB_TYPE_1_CYS"/>
    <property type="match status" value="1"/>
</dbReference>
<feature type="transmembrane region" description="Helical" evidence="15">
    <location>
        <begin position="156"/>
        <end position="177"/>
    </location>
</feature>
<keyword evidence="6" id="KW-0598">Phosphotransferase system</keyword>
<dbReference type="FunFam" id="2.70.70.10:FF:000001">
    <property type="entry name" value="PTS system glucose-specific IIA component"/>
    <property type="match status" value="1"/>
</dbReference>
<dbReference type="InterPro" id="IPR003352">
    <property type="entry name" value="PTS_EIIC"/>
</dbReference>
<dbReference type="GO" id="GO:0016301">
    <property type="term" value="F:kinase activity"/>
    <property type="evidence" value="ECO:0007669"/>
    <property type="project" value="UniProtKB-KW"/>
</dbReference>
<feature type="active site" description="Phosphocysteine intermediate; for EIIB activity" evidence="14">
    <location>
        <position position="27"/>
    </location>
</feature>